<proteinExistence type="predicted"/>
<evidence type="ECO:0000313" key="2">
    <source>
        <dbReference type="EMBL" id="BDT99766.1"/>
    </source>
</evidence>
<gene>
    <name evidence="2" type="ORF">IFM12276_27950</name>
</gene>
<accession>A0ABM8CXN3</accession>
<name>A0ABM8CXN3_9NOCA</name>
<dbReference type="EMBL" id="AP026978">
    <property type="protein sequence ID" value="BDT99766.1"/>
    <property type="molecule type" value="Genomic_DNA"/>
</dbReference>
<keyword evidence="3" id="KW-1185">Reference proteome</keyword>
<evidence type="ECO:0000313" key="3">
    <source>
        <dbReference type="Proteomes" id="UP001317870"/>
    </source>
</evidence>
<sequence length="83" mass="8714">MIDQPILCARAKINRTDADPGAAKPMDVGSREPPVDGGAPTLTDTTGQLANRPSVDGPTIDRHEETVHAPDRASSIDLPCTPN</sequence>
<evidence type="ECO:0000256" key="1">
    <source>
        <dbReference type="SAM" id="MobiDB-lite"/>
    </source>
</evidence>
<dbReference type="Proteomes" id="UP001317870">
    <property type="component" value="Chromosome"/>
</dbReference>
<feature type="region of interest" description="Disordered" evidence="1">
    <location>
        <begin position="13"/>
        <end position="83"/>
    </location>
</feature>
<dbReference type="RefSeq" id="WP_281879942.1">
    <property type="nucleotide sequence ID" value="NZ_AP026978.1"/>
</dbReference>
<organism evidence="2 3">
    <name type="scientific">Nocardia sputorum</name>
    <dbReference type="NCBI Taxonomy" id="2984338"/>
    <lineage>
        <taxon>Bacteria</taxon>
        <taxon>Bacillati</taxon>
        <taxon>Actinomycetota</taxon>
        <taxon>Actinomycetes</taxon>
        <taxon>Mycobacteriales</taxon>
        <taxon>Nocardiaceae</taxon>
        <taxon>Nocardia</taxon>
    </lineage>
</organism>
<reference evidence="2 3" key="1">
    <citation type="submission" date="2022-11" db="EMBL/GenBank/DDBJ databases">
        <title>Genome Sequencing of Nocardia sp. ON39_IFM12276 and assembly.</title>
        <authorList>
            <person name="Shimojima M."/>
            <person name="Toyokawa M."/>
            <person name="Uesaka K."/>
        </authorList>
    </citation>
    <scope>NUCLEOTIDE SEQUENCE [LARGE SCALE GENOMIC DNA]</scope>
    <source>
        <strain evidence="2 3">IFM 12276</strain>
    </source>
</reference>
<feature type="compositionally biased region" description="Basic and acidic residues" evidence="1">
    <location>
        <begin position="59"/>
        <end position="71"/>
    </location>
</feature>
<feature type="compositionally biased region" description="Polar residues" evidence="1">
    <location>
        <begin position="42"/>
        <end position="51"/>
    </location>
</feature>
<protein>
    <submittedName>
        <fullName evidence="2">Uncharacterized protein</fullName>
    </submittedName>
</protein>